<evidence type="ECO:0000256" key="6">
    <source>
        <dbReference type="ARBA" id="ARBA00022842"/>
    </source>
</evidence>
<evidence type="ECO:0000256" key="9">
    <source>
        <dbReference type="ARBA" id="ARBA00052017"/>
    </source>
</evidence>
<evidence type="ECO:0000256" key="8">
    <source>
        <dbReference type="ARBA" id="ARBA00051875"/>
    </source>
</evidence>
<dbReference type="InterPro" id="IPR020922">
    <property type="entry name" value="dITP/XTP_pyrophosphatase"/>
</dbReference>
<dbReference type="GO" id="GO:0036222">
    <property type="term" value="F:XTP diphosphatase activity"/>
    <property type="evidence" value="ECO:0007669"/>
    <property type="project" value="UniProtKB-UniRule"/>
</dbReference>
<comment type="caution">
    <text evidence="10">Lacks conserved residue(s) required for the propagation of feature annotation.</text>
</comment>
<dbReference type="EC" id="3.6.1.66" evidence="10"/>
<comment type="cofactor">
    <cofactor evidence="10">
        <name>Mg(2+)</name>
        <dbReference type="ChEBI" id="CHEBI:18420"/>
    </cofactor>
    <text evidence="10">Binds 1 Mg(2+) ion per subunit.</text>
</comment>
<dbReference type="HAMAP" id="MF_01405">
    <property type="entry name" value="Non_canon_purine_NTPase"/>
    <property type="match status" value="1"/>
</dbReference>
<proteinExistence type="inferred from homology"/>
<dbReference type="GO" id="GO:0017111">
    <property type="term" value="F:ribonucleoside triphosphate phosphatase activity"/>
    <property type="evidence" value="ECO:0007669"/>
    <property type="project" value="InterPro"/>
</dbReference>
<dbReference type="EMBL" id="DSMG01000120">
    <property type="protein sequence ID" value="HDX32233.1"/>
    <property type="molecule type" value="Genomic_DNA"/>
</dbReference>
<reference evidence="12" key="1">
    <citation type="journal article" date="2020" name="mSystems">
        <title>Genome- and Community-Level Interaction Insights into Carbon Utilization and Element Cycling Functions of Hydrothermarchaeota in Hydrothermal Sediment.</title>
        <authorList>
            <person name="Zhou Z."/>
            <person name="Liu Y."/>
            <person name="Xu W."/>
            <person name="Pan J."/>
            <person name="Luo Z.H."/>
            <person name="Li M."/>
        </authorList>
    </citation>
    <scope>NUCLEOTIDE SEQUENCE [LARGE SCALE GENOMIC DNA]</scope>
    <source>
        <strain evidence="12">SpSt-289</strain>
    </source>
</reference>
<name>A0A7C1FLX6_9CHLR</name>
<dbReference type="PANTHER" id="PTHR11067:SF9">
    <property type="entry name" value="INOSINE TRIPHOSPHATE PYROPHOSPHATASE"/>
    <property type="match status" value="1"/>
</dbReference>
<comment type="catalytic activity">
    <reaction evidence="9 10">
        <text>XTP + H2O = XMP + diphosphate + H(+)</text>
        <dbReference type="Rhea" id="RHEA:28610"/>
        <dbReference type="ChEBI" id="CHEBI:15377"/>
        <dbReference type="ChEBI" id="CHEBI:15378"/>
        <dbReference type="ChEBI" id="CHEBI:33019"/>
        <dbReference type="ChEBI" id="CHEBI:57464"/>
        <dbReference type="ChEBI" id="CHEBI:61314"/>
        <dbReference type="EC" id="3.6.1.66"/>
    </reaction>
</comment>
<dbReference type="InterPro" id="IPR002637">
    <property type="entry name" value="RdgB/HAM1"/>
</dbReference>
<dbReference type="GO" id="GO:0005829">
    <property type="term" value="C:cytosol"/>
    <property type="evidence" value="ECO:0007669"/>
    <property type="project" value="TreeGrafter"/>
</dbReference>
<accession>A0A7C1FLX6</accession>
<comment type="caution">
    <text evidence="12">The sequence shown here is derived from an EMBL/GenBank/DDBJ whole genome shotgun (WGS) entry which is preliminary data.</text>
</comment>
<comment type="catalytic activity">
    <reaction evidence="10">
        <text>ITP + H2O = IMP + diphosphate + H(+)</text>
        <dbReference type="Rhea" id="RHEA:29399"/>
        <dbReference type="ChEBI" id="CHEBI:15377"/>
        <dbReference type="ChEBI" id="CHEBI:15378"/>
        <dbReference type="ChEBI" id="CHEBI:33019"/>
        <dbReference type="ChEBI" id="CHEBI:58053"/>
        <dbReference type="ChEBI" id="CHEBI:61402"/>
        <dbReference type="EC" id="3.6.1.66"/>
    </reaction>
</comment>
<sequence length="205" mass="22640">MHKLTLLVATHNAGKAREYMHLLSDLPVKVVWLEQVGVDEVAPETGATFAENARSKAQFYAARTNLLTWADDSGLEVDALSGRPGVHSAHYGGEGLSDRERYTVLLRELEGIPMERRTARFRCVVAIARPNGETWTAEGAVEGMILTAPRGDHGFGYDPIFWVPSLNATLAELPIEVKNRISHRALAAAQARRIMEQLLSNRTQP</sequence>
<dbReference type="NCBIfam" id="TIGR00042">
    <property type="entry name" value="RdgB/HAM1 family non-canonical purine NTP pyrophosphatase"/>
    <property type="match status" value="1"/>
</dbReference>
<dbReference type="GO" id="GO:0009117">
    <property type="term" value="P:nucleotide metabolic process"/>
    <property type="evidence" value="ECO:0007669"/>
    <property type="project" value="UniProtKB-KW"/>
</dbReference>
<keyword evidence="6 10" id="KW-0460">Magnesium</keyword>
<feature type="active site" description="Proton acceptor" evidence="10">
    <location>
        <position position="72"/>
    </location>
</feature>
<dbReference type="PANTHER" id="PTHR11067">
    <property type="entry name" value="INOSINE TRIPHOSPHATE PYROPHOSPHATASE/HAM1 PROTEIN"/>
    <property type="match status" value="1"/>
</dbReference>
<keyword evidence="4 10" id="KW-0547">Nucleotide-binding</keyword>
<comment type="similarity">
    <text evidence="1 10 11">Belongs to the HAM1 NTPase family.</text>
</comment>
<feature type="binding site" evidence="10">
    <location>
        <begin position="10"/>
        <end position="15"/>
    </location>
    <ligand>
        <name>substrate</name>
    </ligand>
</feature>
<comment type="function">
    <text evidence="10">Pyrophosphatase that catalyzes the hydrolysis of nucleoside triphosphates to their monophosphate derivatives, with a high preference for the non-canonical purine nucleotides XTP (xanthosine triphosphate), dITP (deoxyinosine triphosphate) and ITP. Seems to function as a house-cleaning enzyme that removes non-canonical purine nucleotides from the nucleotide pool, thus preventing their incorporation into DNA/RNA and avoiding chromosomal lesions.</text>
</comment>
<keyword evidence="7 10" id="KW-0546">Nucleotide metabolism</keyword>
<dbReference type="GO" id="GO:0036220">
    <property type="term" value="F:ITP diphosphatase activity"/>
    <property type="evidence" value="ECO:0007669"/>
    <property type="project" value="UniProtKB-UniRule"/>
</dbReference>
<dbReference type="Pfam" id="PF01725">
    <property type="entry name" value="Ham1p_like"/>
    <property type="match status" value="1"/>
</dbReference>
<evidence type="ECO:0000313" key="12">
    <source>
        <dbReference type="EMBL" id="HDX32233.1"/>
    </source>
</evidence>
<dbReference type="FunFam" id="3.90.950.10:FF:000001">
    <property type="entry name" value="dITP/XTP pyrophosphatase"/>
    <property type="match status" value="1"/>
</dbReference>
<evidence type="ECO:0000256" key="7">
    <source>
        <dbReference type="ARBA" id="ARBA00023080"/>
    </source>
</evidence>
<dbReference type="GO" id="GO:0009146">
    <property type="term" value="P:purine nucleoside triphosphate catabolic process"/>
    <property type="evidence" value="ECO:0007669"/>
    <property type="project" value="UniProtKB-UniRule"/>
</dbReference>
<dbReference type="GO" id="GO:0035870">
    <property type="term" value="F:dITP diphosphatase activity"/>
    <property type="evidence" value="ECO:0007669"/>
    <property type="project" value="UniProtKB-UniRule"/>
</dbReference>
<evidence type="ECO:0000256" key="10">
    <source>
        <dbReference type="HAMAP-Rule" id="MF_01405"/>
    </source>
</evidence>
<evidence type="ECO:0000256" key="3">
    <source>
        <dbReference type="ARBA" id="ARBA00022723"/>
    </source>
</evidence>
<feature type="binding site" evidence="10">
    <location>
        <position position="178"/>
    </location>
    <ligand>
        <name>substrate</name>
    </ligand>
</feature>
<dbReference type="GO" id="GO:0046872">
    <property type="term" value="F:metal ion binding"/>
    <property type="evidence" value="ECO:0007669"/>
    <property type="project" value="UniProtKB-KW"/>
</dbReference>
<evidence type="ECO:0000256" key="2">
    <source>
        <dbReference type="ARBA" id="ARBA00011738"/>
    </source>
</evidence>
<dbReference type="Gene3D" id="3.90.950.10">
    <property type="match status" value="1"/>
</dbReference>
<dbReference type="InterPro" id="IPR029001">
    <property type="entry name" value="ITPase-like_fam"/>
</dbReference>
<dbReference type="AlphaFoldDB" id="A0A7C1FLX6"/>
<dbReference type="CDD" id="cd00515">
    <property type="entry name" value="HAM1"/>
    <property type="match status" value="1"/>
</dbReference>
<feature type="binding site" evidence="10">
    <location>
        <position position="73"/>
    </location>
    <ligand>
        <name>substrate</name>
    </ligand>
</feature>
<dbReference type="GO" id="GO:0000166">
    <property type="term" value="F:nucleotide binding"/>
    <property type="evidence" value="ECO:0007669"/>
    <property type="project" value="UniProtKB-KW"/>
</dbReference>
<evidence type="ECO:0000256" key="11">
    <source>
        <dbReference type="RuleBase" id="RU003781"/>
    </source>
</evidence>
<organism evidence="12">
    <name type="scientific">Caldilinea aerophila</name>
    <dbReference type="NCBI Taxonomy" id="133453"/>
    <lineage>
        <taxon>Bacteria</taxon>
        <taxon>Bacillati</taxon>
        <taxon>Chloroflexota</taxon>
        <taxon>Caldilineae</taxon>
        <taxon>Caldilineales</taxon>
        <taxon>Caldilineaceae</taxon>
        <taxon>Caldilinea</taxon>
    </lineage>
</organism>
<comment type="catalytic activity">
    <reaction evidence="8 10">
        <text>dITP + H2O = dIMP + diphosphate + H(+)</text>
        <dbReference type="Rhea" id="RHEA:28342"/>
        <dbReference type="ChEBI" id="CHEBI:15377"/>
        <dbReference type="ChEBI" id="CHEBI:15378"/>
        <dbReference type="ChEBI" id="CHEBI:33019"/>
        <dbReference type="ChEBI" id="CHEBI:61194"/>
        <dbReference type="ChEBI" id="CHEBI:61382"/>
        <dbReference type="EC" id="3.6.1.66"/>
    </reaction>
</comment>
<feature type="binding site" evidence="10">
    <location>
        <begin position="183"/>
        <end position="184"/>
    </location>
    <ligand>
        <name>substrate</name>
    </ligand>
</feature>
<evidence type="ECO:0000256" key="5">
    <source>
        <dbReference type="ARBA" id="ARBA00022801"/>
    </source>
</evidence>
<keyword evidence="3 10" id="KW-0479">Metal-binding</keyword>
<keyword evidence="5 10" id="KW-0378">Hydrolase</keyword>
<gene>
    <name evidence="12" type="primary">rdgB</name>
    <name evidence="12" type="ORF">ENQ20_12225</name>
</gene>
<dbReference type="SUPFAM" id="SSF52972">
    <property type="entry name" value="ITPase-like"/>
    <property type="match status" value="1"/>
</dbReference>
<feature type="binding site" evidence="10">
    <location>
        <position position="72"/>
    </location>
    <ligand>
        <name>Mg(2+)</name>
        <dbReference type="ChEBI" id="CHEBI:18420"/>
    </ligand>
</feature>
<comment type="subunit">
    <text evidence="2 10">Homodimer.</text>
</comment>
<feature type="binding site" evidence="10">
    <location>
        <begin position="155"/>
        <end position="158"/>
    </location>
    <ligand>
        <name>substrate</name>
    </ligand>
</feature>
<protein>
    <recommendedName>
        <fullName evidence="10">dITP/XTP pyrophosphatase</fullName>
        <ecNumber evidence="10">3.6.1.66</ecNumber>
    </recommendedName>
    <alternativeName>
        <fullName evidence="10">Non-canonical purine NTP pyrophosphatase</fullName>
    </alternativeName>
    <alternativeName>
        <fullName evidence="10">Non-standard purine NTP pyrophosphatase</fullName>
    </alternativeName>
    <alternativeName>
        <fullName evidence="10">Nucleoside-triphosphate diphosphatase</fullName>
    </alternativeName>
    <alternativeName>
        <fullName evidence="10">Nucleoside-triphosphate pyrophosphatase</fullName>
        <shortName evidence="10">NTPase</shortName>
    </alternativeName>
</protein>
<evidence type="ECO:0000256" key="4">
    <source>
        <dbReference type="ARBA" id="ARBA00022741"/>
    </source>
</evidence>
<evidence type="ECO:0000256" key="1">
    <source>
        <dbReference type="ARBA" id="ARBA00008023"/>
    </source>
</evidence>